<evidence type="ECO:0000313" key="3">
    <source>
        <dbReference type="EMBL" id="CAB4779422.1"/>
    </source>
</evidence>
<protein>
    <submittedName>
        <fullName evidence="2">Unannotated protein</fullName>
    </submittedName>
</protein>
<evidence type="ECO:0000313" key="2">
    <source>
        <dbReference type="EMBL" id="CAB4594082.1"/>
    </source>
</evidence>
<evidence type="ECO:0000313" key="6">
    <source>
        <dbReference type="EMBL" id="CAB5110035.1"/>
    </source>
</evidence>
<dbReference type="EMBL" id="CAEZZV010000085">
    <property type="protein sequence ID" value="CAB4779422.1"/>
    <property type="molecule type" value="Genomic_DNA"/>
</dbReference>
<proteinExistence type="predicted"/>
<evidence type="ECO:0000313" key="1">
    <source>
        <dbReference type="EMBL" id="CAB4549467.1"/>
    </source>
</evidence>
<evidence type="ECO:0000313" key="4">
    <source>
        <dbReference type="EMBL" id="CAB4973588.1"/>
    </source>
</evidence>
<dbReference type="EMBL" id="CAEZUK010000032">
    <property type="protein sequence ID" value="CAB4594082.1"/>
    <property type="molecule type" value="Genomic_DNA"/>
</dbReference>
<reference evidence="2" key="1">
    <citation type="submission" date="2020-05" db="EMBL/GenBank/DDBJ databases">
        <authorList>
            <person name="Chiriac C."/>
            <person name="Salcher M."/>
            <person name="Ghai R."/>
            <person name="Kavagutti S V."/>
        </authorList>
    </citation>
    <scope>NUCLEOTIDE SEQUENCE</scope>
</reference>
<gene>
    <name evidence="1" type="ORF">UFOPK1421_01178</name>
    <name evidence="2" type="ORF">UFOPK1820_00310</name>
    <name evidence="3" type="ORF">UFOPK2921_00767</name>
    <name evidence="4" type="ORF">UFOPK3889_00768</name>
    <name evidence="5" type="ORF">UFOPK4275_00595</name>
    <name evidence="6" type="ORF">UFOPK4422_00114</name>
</gene>
<sequence length="170" mass="19148">MWHPIYVTESVDLPNFKIPHAEKIEWMIETNGWALEPVPADTTTVPPQPRYSYTIGMPECHAFPEIIVFGLAPIAIKGLLDLVVEQIVGGVEIPRNVPLTGLLDNDLRCIFSPVDLDSHAKFFDTAIKWHRGGSFEVLQFVWPDRNGWLPNESGFDQTLKIVQPLIGTFV</sequence>
<organism evidence="2">
    <name type="scientific">freshwater metagenome</name>
    <dbReference type="NCBI Taxonomy" id="449393"/>
    <lineage>
        <taxon>unclassified sequences</taxon>
        <taxon>metagenomes</taxon>
        <taxon>ecological metagenomes</taxon>
    </lineage>
</organism>
<dbReference type="AlphaFoldDB" id="A0A6J6FYE6"/>
<dbReference type="EMBL" id="CAFBNZ010000142">
    <property type="protein sequence ID" value="CAB4973588.1"/>
    <property type="molecule type" value="Genomic_DNA"/>
</dbReference>
<dbReference type="EMBL" id="CAEZSL010000141">
    <property type="protein sequence ID" value="CAB4549467.1"/>
    <property type="molecule type" value="Genomic_DNA"/>
</dbReference>
<evidence type="ECO:0000313" key="5">
    <source>
        <dbReference type="EMBL" id="CAB5048491.1"/>
    </source>
</evidence>
<name>A0A6J6FYE6_9ZZZZ</name>
<dbReference type="InterPro" id="IPR025358">
    <property type="entry name" value="DUF4262"/>
</dbReference>
<dbReference type="EMBL" id="CAFBQJ010000086">
    <property type="protein sequence ID" value="CAB5048491.1"/>
    <property type="molecule type" value="Genomic_DNA"/>
</dbReference>
<accession>A0A6J6FYE6</accession>
<dbReference type="EMBL" id="CAFBRX010000005">
    <property type="protein sequence ID" value="CAB5110035.1"/>
    <property type="molecule type" value="Genomic_DNA"/>
</dbReference>
<dbReference type="Pfam" id="PF14081">
    <property type="entry name" value="DUF4262"/>
    <property type="match status" value="1"/>
</dbReference>